<evidence type="ECO:0000313" key="4">
    <source>
        <dbReference type="Proteomes" id="UP000523601"/>
    </source>
</evidence>
<gene>
    <name evidence="3" type="ORF">HJ526_12070</name>
</gene>
<feature type="chain" id="PRO_5045146641" evidence="2">
    <location>
        <begin position="30"/>
        <end position="345"/>
    </location>
</feature>
<dbReference type="InterPro" id="IPR006311">
    <property type="entry name" value="TAT_signal"/>
</dbReference>
<evidence type="ECO:0000256" key="1">
    <source>
        <dbReference type="ARBA" id="ARBA00022729"/>
    </source>
</evidence>
<dbReference type="EMBL" id="JABCJD010000005">
    <property type="protein sequence ID" value="NVO28162.1"/>
    <property type="molecule type" value="Genomic_DNA"/>
</dbReference>
<dbReference type="Gene3D" id="3.40.190.10">
    <property type="entry name" value="Periplasmic binding protein-like II"/>
    <property type="match status" value="2"/>
</dbReference>
<proteinExistence type="predicted"/>
<accession>A0ABX2PGN5</accession>
<feature type="signal peptide" evidence="2">
    <location>
        <begin position="1"/>
        <end position="29"/>
    </location>
</feature>
<dbReference type="Pfam" id="PF13416">
    <property type="entry name" value="SBP_bac_8"/>
    <property type="match status" value="1"/>
</dbReference>
<dbReference type="PANTHER" id="PTHR30006:SF2">
    <property type="entry name" value="ABC TRANSPORTER SUBSTRATE-BINDING PROTEIN"/>
    <property type="match status" value="1"/>
</dbReference>
<keyword evidence="4" id="KW-1185">Reference proteome</keyword>
<dbReference type="RefSeq" id="WP_176854777.1">
    <property type="nucleotide sequence ID" value="NZ_JABCJD010000005.1"/>
</dbReference>
<comment type="caution">
    <text evidence="3">The sequence shown here is derived from an EMBL/GenBank/DDBJ whole genome shotgun (WGS) entry which is preliminary data.</text>
</comment>
<name>A0ABX2PGN5_9RHOB</name>
<evidence type="ECO:0000256" key="2">
    <source>
        <dbReference type="SAM" id="SignalP"/>
    </source>
</evidence>
<dbReference type="Proteomes" id="UP000523601">
    <property type="component" value="Unassembled WGS sequence"/>
</dbReference>
<evidence type="ECO:0000313" key="3">
    <source>
        <dbReference type="EMBL" id="NVO28162.1"/>
    </source>
</evidence>
<sequence>MTIKMSRRAFTMAGVAALATPALVRPSFAGTGKAVAATFPGSWEDAYRSIVAPKVKAAGFDLTIAPSMAQDQIARLMASPGQPPYDALLVSPGQTDILIQQGLIEKIDPTKLKNWDKLSPAAQNEWGPYVTIEVNGIAYNPEVVEKPSGYRALFEDPQYDYNLALIGFGSNTATMAYTEINKAYGGTYENMDPVFELLKAYLPKIGAIATSGSNQMTMYQQGEIAVFMASTGNVAKLRELGMPCEFAHPETGSPSVPVAIHLVKGAADPDAVYAYMDAAIEAASQVQLAEPPTAMIPTNMEVPYSKVVSEFVTPEQVANAVYPDWQAINKHRAEWTDRFDRLIVS</sequence>
<dbReference type="PANTHER" id="PTHR30006">
    <property type="entry name" value="THIAMINE-BINDING PERIPLASMIC PROTEIN-RELATED"/>
    <property type="match status" value="1"/>
</dbReference>
<protein>
    <submittedName>
        <fullName evidence="3">Extracellular solute-binding protein</fullName>
    </submittedName>
</protein>
<dbReference type="PROSITE" id="PS51318">
    <property type="entry name" value="TAT"/>
    <property type="match status" value="1"/>
</dbReference>
<organism evidence="3 4">
    <name type="scientific">Donghicola mangrovi</name>
    <dbReference type="NCBI Taxonomy" id="2729614"/>
    <lineage>
        <taxon>Bacteria</taxon>
        <taxon>Pseudomonadati</taxon>
        <taxon>Pseudomonadota</taxon>
        <taxon>Alphaproteobacteria</taxon>
        <taxon>Rhodobacterales</taxon>
        <taxon>Roseobacteraceae</taxon>
        <taxon>Donghicola</taxon>
    </lineage>
</organism>
<dbReference type="InterPro" id="IPR006059">
    <property type="entry name" value="SBP"/>
</dbReference>
<dbReference type="SUPFAM" id="SSF53850">
    <property type="entry name" value="Periplasmic binding protein-like II"/>
    <property type="match status" value="1"/>
</dbReference>
<keyword evidence="1 2" id="KW-0732">Signal</keyword>
<reference evidence="3 4" key="1">
    <citation type="submission" date="2020-04" db="EMBL/GenBank/DDBJ databases">
        <title>Donghicola sp., a member of the Rhodobacteraceae family isolated from mangrove forest in Thailand.</title>
        <authorList>
            <person name="Charoenyingcharoen P."/>
            <person name="Yukphan P."/>
        </authorList>
    </citation>
    <scope>NUCLEOTIDE SEQUENCE [LARGE SCALE GENOMIC DNA]</scope>
    <source>
        <strain evidence="3 4">C2-DW-16</strain>
    </source>
</reference>